<keyword evidence="2" id="KW-1185">Reference proteome</keyword>
<sequence>MKNQPSQRLLLFLSQLIYQKSMRQITDNQLYVHHLYESDVFPYGEHSVSIRSKKPDNQLYEIYKLVFWPSLKARRLNSTWNTESDGIGCIRQYSVKEDSVKTGSFTKTFSTSKIWLYGSTFSWGDGGMEVSNDRHDYVS</sequence>
<reference evidence="1 2" key="1">
    <citation type="submission" date="2024-04" db="EMBL/GenBank/DDBJ databases">
        <title>Tritrichomonas musculus Genome.</title>
        <authorList>
            <person name="Alves-Ferreira E."/>
            <person name="Grigg M."/>
            <person name="Lorenzi H."/>
            <person name="Galac M."/>
        </authorList>
    </citation>
    <scope>NUCLEOTIDE SEQUENCE [LARGE SCALE GENOMIC DNA]</scope>
    <source>
        <strain evidence="1 2">EAF2021</strain>
    </source>
</reference>
<gene>
    <name evidence="1" type="ORF">M9Y10_010230</name>
</gene>
<evidence type="ECO:0000313" key="1">
    <source>
        <dbReference type="EMBL" id="KAK8867253.1"/>
    </source>
</evidence>
<protein>
    <submittedName>
        <fullName evidence="1">Uncharacterized protein</fullName>
    </submittedName>
</protein>
<name>A0ABR2IQN8_9EUKA</name>
<proteinExistence type="predicted"/>
<organism evidence="1 2">
    <name type="scientific">Tritrichomonas musculus</name>
    <dbReference type="NCBI Taxonomy" id="1915356"/>
    <lineage>
        <taxon>Eukaryota</taxon>
        <taxon>Metamonada</taxon>
        <taxon>Parabasalia</taxon>
        <taxon>Tritrichomonadida</taxon>
        <taxon>Tritrichomonadidae</taxon>
        <taxon>Tritrichomonas</taxon>
    </lineage>
</organism>
<comment type="caution">
    <text evidence="1">The sequence shown here is derived from an EMBL/GenBank/DDBJ whole genome shotgun (WGS) entry which is preliminary data.</text>
</comment>
<dbReference type="EMBL" id="JAPFFF010000015">
    <property type="protein sequence ID" value="KAK8867253.1"/>
    <property type="molecule type" value="Genomic_DNA"/>
</dbReference>
<evidence type="ECO:0000313" key="2">
    <source>
        <dbReference type="Proteomes" id="UP001470230"/>
    </source>
</evidence>
<dbReference type="Proteomes" id="UP001470230">
    <property type="component" value="Unassembled WGS sequence"/>
</dbReference>
<accession>A0ABR2IQN8</accession>